<sequence length="72" mass="8222">MVTPVVKHVLKELGIAHSVTYQNTIRNMQHLIGSRSSIGNCKKLIDRTYHGRWERKQLVRRGISITILLKAG</sequence>
<dbReference type="Proteomes" id="UP000032360">
    <property type="component" value="Unassembled WGS sequence"/>
</dbReference>
<name>A0A0D8HP75_9ACTN</name>
<organism evidence="1 2">
    <name type="scientific">Acidithrix ferrooxidans</name>
    <dbReference type="NCBI Taxonomy" id="1280514"/>
    <lineage>
        <taxon>Bacteria</taxon>
        <taxon>Bacillati</taxon>
        <taxon>Actinomycetota</taxon>
        <taxon>Acidimicrobiia</taxon>
        <taxon>Acidimicrobiales</taxon>
        <taxon>Acidimicrobiaceae</taxon>
        <taxon>Acidithrix</taxon>
    </lineage>
</organism>
<proteinExistence type="predicted"/>
<keyword evidence="2" id="KW-1185">Reference proteome</keyword>
<reference evidence="1 2" key="1">
    <citation type="submission" date="2015-01" db="EMBL/GenBank/DDBJ databases">
        <title>Draft genome of the acidophilic iron oxidizer Acidithrix ferrooxidans strain Py-F3.</title>
        <authorList>
            <person name="Poehlein A."/>
            <person name="Eisen S."/>
            <person name="Schloemann M."/>
            <person name="Johnson B.D."/>
            <person name="Daniel R."/>
            <person name="Muehling M."/>
        </authorList>
    </citation>
    <scope>NUCLEOTIDE SEQUENCE [LARGE SCALE GENOMIC DNA]</scope>
    <source>
        <strain evidence="1 2">Py-F3</strain>
    </source>
</reference>
<comment type="caution">
    <text evidence="1">The sequence shown here is derived from an EMBL/GenBank/DDBJ whole genome shotgun (WGS) entry which is preliminary data.</text>
</comment>
<evidence type="ECO:0000313" key="1">
    <source>
        <dbReference type="EMBL" id="KJF18911.1"/>
    </source>
</evidence>
<evidence type="ECO:0000313" key="2">
    <source>
        <dbReference type="Proteomes" id="UP000032360"/>
    </source>
</evidence>
<dbReference type="EMBL" id="JXYS01000003">
    <property type="protein sequence ID" value="KJF18911.1"/>
    <property type="molecule type" value="Genomic_DNA"/>
</dbReference>
<accession>A0A0D8HP75</accession>
<protein>
    <submittedName>
        <fullName evidence="1">Uncharacterized protein</fullName>
    </submittedName>
</protein>
<gene>
    <name evidence="1" type="ORF">AXFE_01980</name>
</gene>
<dbReference type="AlphaFoldDB" id="A0A0D8HP75"/>